<organism evidence="2 3">
    <name type="scientific">Carboxylicivirga sediminis</name>
    <dbReference type="NCBI Taxonomy" id="2006564"/>
    <lineage>
        <taxon>Bacteria</taxon>
        <taxon>Pseudomonadati</taxon>
        <taxon>Bacteroidota</taxon>
        <taxon>Bacteroidia</taxon>
        <taxon>Marinilabiliales</taxon>
        <taxon>Marinilabiliaceae</taxon>
        <taxon>Carboxylicivirga</taxon>
    </lineage>
</organism>
<evidence type="ECO:0008006" key="4">
    <source>
        <dbReference type="Google" id="ProtNLM"/>
    </source>
</evidence>
<dbReference type="Proteomes" id="UP000679220">
    <property type="component" value="Unassembled WGS sequence"/>
</dbReference>
<name>A0A941F6Y5_9BACT</name>
<protein>
    <recommendedName>
        <fullName evidence="4">TonB C-terminal domain-containing protein</fullName>
    </recommendedName>
</protein>
<gene>
    <name evidence="2" type="ORF">KDU71_14565</name>
</gene>
<accession>A0A941F6Y5</accession>
<proteinExistence type="predicted"/>
<comment type="caution">
    <text evidence="2">The sequence shown here is derived from an EMBL/GenBank/DDBJ whole genome shotgun (WGS) entry which is preliminary data.</text>
</comment>
<feature type="chain" id="PRO_5037490018" description="TonB C-terminal domain-containing protein" evidence="1">
    <location>
        <begin position="27"/>
        <end position="267"/>
    </location>
</feature>
<reference evidence="2" key="2">
    <citation type="submission" date="2021-04" db="EMBL/GenBank/DDBJ databases">
        <authorList>
            <person name="Zhang T."/>
            <person name="Zhang Y."/>
            <person name="Lu D."/>
            <person name="Zuo D."/>
            <person name="Du Z."/>
        </authorList>
    </citation>
    <scope>NUCLEOTIDE SEQUENCE</scope>
    <source>
        <strain evidence="2">JR1</strain>
    </source>
</reference>
<keyword evidence="3" id="KW-1185">Reference proteome</keyword>
<reference evidence="2" key="1">
    <citation type="journal article" date="2018" name="Int. J. Syst. Evol. Microbiol.">
        <title>Carboxylicivirga sediminis sp. nov., isolated from coastal sediment.</title>
        <authorList>
            <person name="Wang F.Q."/>
            <person name="Ren L.H."/>
            <person name="Zou R.J."/>
            <person name="Sun Y.Z."/>
            <person name="Liu X.J."/>
            <person name="Jiang F."/>
            <person name="Liu L.J."/>
        </authorList>
    </citation>
    <scope>NUCLEOTIDE SEQUENCE</scope>
    <source>
        <strain evidence="2">JR1</strain>
    </source>
</reference>
<dbReference type="AlphaFoldDB" id="A0A941F6Y5"/>
<feature type="signal peptide" evidence="1">
    <location>
        <begin position="1"/>
        <end position="26"/>
    </location>
</feature>
<evidence type="ECO:0000313" key="2">
    <source>
        <dbReference type="EMBL" id="MBR8536794.1"/>
    </source>
</evidence>
<dbReference type="RefSeq" id="WP_212191822.1">
    <property type="nucleotide sequence ID" value="NZ_JAGTAR010000023.1"/>
</dbReference>
<evidence type="ECO:0000256" key="1">
    <source>
        <dbReference type="SAM" id="SignalP"/>
    </source>
</evidence>
<keyword evidence="1" id="KW-0732">Signal</keyword>
<dbReference type="EMBL" id="JAGTAR010000023">
    <property type="protein sequence ID" value="MBR8536794.1"/>
    <property type="molecule type" value="Genomic_DNA"/>
</dbReference>
<sequence length="267" mass="30829">MQLVQNMKPHALFCLILLQFSCPITSATPVITDVLIVDTDTFHLYTFPLEDYFVMKGDHKLGDDELVEGWPWSRGYMAIWRIEGSDLYLVDLRLANGKPFKLEDEFMTDKVRAVWFSGELHSPQGDLIQYQHAPYASVYEKEVYYQVEEGAIIDIVEKKNVEYKDGLLYPGQDFIRDTIASMIQRRMNKKIWDDKTDRESYAHLVVSFTIDGQLDAYSVLHPNDDVHPLHQEILKAADVCLPQLPHLMPVDHPFYQGSIVNIFISSN</sequence>
<evidence type="ECO:0000313" key="3">
    <source>
        <dbReference type="Proteomes" id="UP000679220"/>
    </source>
</evidence>